<name>A0AAD8E4G4_DIPPU</name>
<gene>
    <name evidence="4" type="ORF">L9F63_006528</name>
</gene>
<dbReference type="AlphaFoldDB" id="A0AAD8E4G4"/>
<dbReference type="GO" id="GO:0000795">
    <property type="term" value="C:synaptonemal complex"/>
    <property type="evidence" value="ECO:0007669"/>
    <property type="project" value="TreeGrafter"/>
</dbReference>
<evidence type="ECO:0000313" key="4">
    <source>
        <dbReference type="EMBL" id="KAJ9576910.1"/>
    </source>
</evidence>
<organism evidence="4 5">
    <name type="scientific">Diploptera punctata</name>
    <name type="common">Pacific beetle cockroach</name>
    <dbReference type="NCBI Taxonomy" id="6984"/>
    <lineage>
        <taxon>Eukaryota</taxon>
        <taxon>Metazoa</taxon>
        <taxon>Ecdysozoa</taxon>
        <taxon>Arthropoda</taxon>
        <taxon>Hexapoda</taxon>
        <taxon>Insecta</taxon>
        <taxon>Pterygota</taxon>
        <taxon>Neoptera</taxon>
        <taxon>Polyneoptera</taxon>
        <taxon>Dictyoptera</taxon>
        <taxon>Blattodea</taxon>
        <taxon>Blaberoidea</taxon>
        <taxon>Blaberidae</taxon>
        <taxon>Diplopterinae</taxon>
        <taxon>Diploptera</taxon>
    </lineage>
</organism>
<dbReference type="GO" id="GO:0007286">
    <property type="term" value="P:spermatid development"/>
    <property type="evidence" value="ECO:0007669"/>
    <property type="project" value="TreeGrafter"/>
</dbReference>
<evidence type="ECO:0000256" key="2">
    <source>
        <dbReference type="SAM" id="MobiDB-lite"/>
    </source>
</evidence>
<dbReference type="GO" id="GO:0051321">
    <property type="term" value="P:meiotic cell cycle"/>
    <property type="evidence" value="ECO:0007669"/>
    <property type="project" value="TreeGrafter"/>
</dbReference>
<feature type="compositionally biased region" description="Basic and acidic residues" evidence="2">
    <location>
        <begin position="33"/>
        <end position="44"/>
    </location>
</feature>
<accession>A0AAD8E4G4</accession>
<protein>
    <recommendedName>
        <fullName evidence="3">XLR/SYCP3/FAM9 domain-containing protein</fullName>
    </recommendedName>
</protein>
<evidence type="ECO:0000256" key="1">
    <source>
        <dbReference type="ARBA" id="ARBA00010283"/>
    </source>
</evidence>
<dbReference type="PANTHER" id="PTHR19368:SF15">
    <property type="entry name" value="XLR_SYCP3_FAM9 DOMAIN-CONTAINING PROTEIN"/>
    <property type="match status" value="1"/>
</dbReference>
<reference evidence="4" key="1">
    <citation type="journal article" date="2023" name="IScience">
        <title>Live-bearing cockroach genome reveals convergent evolutionary mechanisms linked to viviparity in insects and beyond.</title>
        <authorList>
            <person name="Fouks B."/>
            <person name="Harrison M.C."/>
            <person name="Mikhailova A.A."/>
            <person name="Marchal E."/>
            <person name="English S."/>
            <person name="Carruthers M."/>
            <person name="Jennings E.C."/>
            <person name="Chiamaka E.L."/>
            <person name="Frigard R.A."/>
            <person name="Pippel M."/>
            <person name="Attardo G.M."/>
            <person name="Benoit J.B."/>
            <person name="Bornberg-Bauer E."/>
            <person name="Tobe S.S."/>
        </authorList>
    </citation>
    <scope>NUCLEOTIDE SEQUENCE</scope>
    <source>
        <strain evidence="4">Stay&amp;Tobe</strain>
    </source>
</reference>
<comment type="similarity">
    <text evidence="1">Belongs to the XLR/SYCP3 family.</text>
</comment>
<comment type="caution">
    <text evidence="4">The sequence shown here is derived from an EMBL/GenBank/DDBJ whole genome shotgun (WGS) entry which is preliminary data.</text>
</comment>
<evidence type="ECO:0000313" key="5">
    <source>
        <dbReference type="Proteomes" id="UP001233999"/>
    </source>
</evidence>
<dbReference type="EMBL" id="JASPKZ010009386">
    <property type="protein sequence ID" value="KAJ9576910.1"/>
    <property type="molecule type" value="Genomic_DNA"/>
</dbReference>
<reference evidence="4" key="2">
    <citation type="submission" date="2023-05" db="EMBL/GenBank/DDBJ databases">
        <authorList>
            <person name="Fouks B."/>
        </authorList>
    </citation>
    <scope>NUCLEOTIDE SEQUENCE</scope>
    <source>
        <strain evidence="4">Stay&amp;Tobe</strain>
        <tissue evidence="4">Testes</tissue>
    </source>
</reference>
<proteinExistence type="inferred from homology"/>
<dbReference type="InterPro" id="IPR006888">
    <property type="entry name" value="XLR/SYCP3/FAM9_dom"/>
</dbReference>
<sequence length="233" mass="28512">MSRKVTKRNKPMQEEVSSLELTDDSKDEDDKEENPQSKRYEGKRSYELIDKAGGGDCGNYNNDYEIQKMLETIGNDFNKTNQIKKQRLEKYLIERMKIYETHIQKLRQHQAQDRRELYEEYKKKFTCDLKEWDVLQTRINEQQDKLLKIIHQLTRMIERYRSTEVQKRALIWQLHESHYKNFQKLEIRQVEDYKTDQLKLRKDIHAMQQEVMEEAQKEDMAQMKKYFENMLLM</sequence>
<dbReference type="InterPro" id="IPR051443">
    <property type="entry name" value="XLR/SYCP3"/>
</dbReference>
<evidence type="ECO:0000259" key="3">
    <source>
        <dbReference type="Pfam" id="PF04803"/>
    </source>
</evidence>
<dbReference type="PANTHER" id="PTHR19368">
    <property type="entry name" value="XLR/SCP3/FAM9"/>
    <property type="match status" value="1"/>
</dbReference>
<feature type="domain" description="XLR/SYCP3/FAM9" evidence="3">
    <location>
        <begin position="80"/>
        <end position="209"/>
    </location>
</feature>
<feature type="compositionally biased region" description="Basic residues" evidence="2">
    <location>
        <begin position="1"/>
        <end position="10"/>
    </location>
</feature>
<feature type="region of interest" description="Disordered" evidence="2">
    <location>
        <begin position="1"/>
        <end position="44"/>
    </location>
</feature>
<dbReference type="Proteomes" id="UP001233999">
    <property type="component" value="Unassembled WGS sequence"/>
</dbReference>
<feature type="compositionally biased region" description="Acidic residues" evidence="2">
    <location>
        <begin position="21"/>
        <end position="32"/>
    </location>
</feature>
<dbReference type="Pfam" id="PF04803">
    <property type="entry name" value="Cor1"/>
    <property type="match status" value="1"/>
</dbReference>
<keyword evidence="5" id="KW-1185">Reference proteome</keyword>